<sequence length="207" mass="21319">MSRQRPHWIFVVQVFLLSATLSATSALALQISPNGSCGGNTGFTCVGSKWGDCCSGHGFCGNIDAYCAHGCDLSGGTCNPGQGTTGVPLAPRPTDGADNASSCRLCPACPICMSPSPTPVPSSCRRLVTATSWETATTTKTVFKAANGTTMESKTVTVTATVTQARTQTLVRTQTRTVFWNGTANATSPKRATTMPPLTAAALPAAP</sequence>
<evidence type="ECO:0000256" key="2">
    <source>
        <dbReference type="PROSITE-ProRule" id="PRU00261"/>
    </source>
</evidence>
<dbReference type="RefSeq" id="XP_016590827.1">
    <property type="nucleotide sequence ID" value="XM_016734651.1"/>
</dbReference>
<organism evidence="5 6">
    <name type="scientific">Sporothrix schenckii 1099-18</name>
    <dbReference type="NCBI Taxonomy" id="1397361"/>
    <lineage>
        <taxon>Eukaryota</taxon>
        <taxon>Fungi</taxon>
        <taxon>Dikarya</taxon>
        <taxon>Ascomycota</taxon>
        <taxon>Pezizomycotina</taxon>
        <taxon>Sordariomycetes</taxon>
        <taxon>Sordariomycetidae</taxon>
        <taxon>Ophiostomatales</taxon>
        <taxon>Ophiostomataceae</taxon>
        <taxon>Sporothrix</taxon>
    </lineage>
</organism>
<feature type="disulfide bond" evidence="2">
    <location>
        <begin position="53"/>
        <end position="67"/>
    </location>
</feature>
<dbReference type="CDD" id="cd11618">
    <property type="entry name" value="ChtBD1_1"/>
    <property type="match status" value="1"/>
</dbReference>
<dbReference type="Gene3D" id="3.30.60.10">
    <property type="entry name" value="Endochitinase-like"/>
    <property type="match status" value="1"/>
</dbReference>
<protein>
    <recommendedName>
        <fullName evidence="4">Chitin-binding type-1 domain-containing protein</fullName>
    </recommendedName>
</protein>
<proteinExistence type="predicted"/>
<keyword evidence="2" id="KW-1015">Disulfide bond</keyword>
<dbReference type="PROSITE" id="PS50941">
    <property type="entry name" value="CHIT_BIND_I_2"/>
    <property type="match status" value="1"/>
</dbReference>
<dbReference type="Proteomes" id="UP000033710">
    <property type="component" value="Unassembled WGS sequence"/>
</dbReference>
<dbReference type="OrthoDB" id="5242494at2759"/>
<keyword evidence="1 2" id="KW-0147">Chitin-binding</keyword>
<dbReference type="InterPro" id="IPR001002">
    <property type="entry name" value="Chitin-bd_1"/>
</dbReference>
<feature type="domain" description="Chitin-binding type-1" evidence="4">
    <location>
        <begin position="34"/>
        <end position="80"/>
    </location>
</feature>
<evidence type="ECO:0000313" key="6">
    <source>
        <dbReference type="Proteomes" id="UP000033710"/>
    </source>
</evidence>
<evidence type="ECO:0000256" key="3">
    <source>
        <dbReference type="SAM" id="SignalP"/>
    </source>
</evidence>
<comment type="caution">
    <text evidence="5">The sequence shown here is derived from an EMBL/GenBank/DDBJ whole genome shotgun (WGS) entry which is preliminary data.</text>
</comment>
<comment type="caution">
    <text evidence="2">Lacks conserved residue(s) required for the propagation of feature annotation.</text>
</comment>
<dbReference type="AlphaFoldDB" id="A0A0F2MJ02"/>
<dbReference type="VEuPathDB" id="FungiDB:SPSK_07999"/>
<dbReference type="InterPro" id="IPR036861">
    <property type="entry name" value="Endochitinase-like_sf"/>
</dbReference>
<reference evidence="5 6" key="2">
    <citation type="journal article" date="2015" name="Eukaryot. Cell">
        <title>Asexual propagation of a virulent clone complex in a human and feline outbreak of sporotrichosis.</title>
        <authorList>
            <person name="Teixeira Mde M."/>
            <person name="Rodrigues A.M."/>
            <person name="Tsui C.K."/>
            <person name="de Almeida L.G."/>
            <person name="Van Diepeningen A.D."/>
            <person name="van den Ende B.G."/>
            <person name="Fernandes G.F."/>
            <person name="Kano R."/>
            <person name="Hamelin R.C."/>
            <person name="Lopes-Bezerra L.M."/>
            <person name="Vasconcelos A.T."/>
            <person name="de Hoog S."/>
            <person name="de Camargo Z.P."/>
            <person name="Felipe M.S."/>
        </authorList>
    </citation>
    <scope>NUCLEOTIDE SEQUENCE [LARGE SCALE GENOMIC DNA]</scope>
    <source>
        <strain evidence="5 6">1099-18</strain>
    </source>
</reference>
<reference evidence="5 6" key="1">
    <citation type="journal article" date="2014" name="BMC Genomics">
        <title>Comparative genomics of the major fungal agents of human and animal Sporotrichosis: Sporothrix schenckii and Sporothrix brasiliensis.</title>
        <authorList>
            <person name="Teixeira M.M."/>
            <person name="de Almeida L.G."/>
            <person name="Kubitschek-Barreira P."/>
            <person name="Alves F.L."/>
            <person name="Kioshima E.S."/>
            <person name="Abadio A.K."/>
            <person name="Fernandes L."/>
            <person name="Derengowski L.S."/>
            <person name="Ferreira K.S."/>
            <person name="Souza R.C."/>
            <person name="Ruiz J.C."/>
            <person name="de Andrade N.C."/>
            <person name="Paes H.C."/>
            <person name="Nicola A.M."/>
            <person name="Albuquerque P."/>
            <person name="Gerber A.L."/>
            <person name="Martins V.P."/>
            <person name="Peconick L.D."/>
            <person name="Neto A.V."/>
            <person name="Chaucanez C.B."/>
            <person name="Silva P.A."/>
            <person name="Cunha O.L."/>
            <person name="de Oliveira F.F."/>
            <person name="dos Santos T.C."/>
            <person name="Barros A.L."/>
            <person name="Soares M.A."/>
            <person name="de Oliveira L.M."/>
            <person name="Marini M.M."/>
            <person name="Villalobos-Duno H."/>
            <person name="Cunha M.M."/>
            <person name="de Hoog S."/>
            <person name="da Silveira J.F."/>
            <person name="Henrissat B."/>
            <person name="Nino-Vega G.A."/>
            <person name="Cisalpino P.S."/>
            <person name="Mora-Montes H.M."/>
            <person name="Almeida S.R."/>
            <person name="Stajich J.E."/>
            <person name="Lopes-Bezerra L.M."/>
            <person name="Vasconcelos A.T."/>
            <person name="Felipe M.S."/>
        </authorList>
    </citation>
    <scope>NUCLEOTIDE SEQUENCE [LARGE SCALE GENOMIC DNA]</scope>
    <source>
        <strain evidence="5 6">1099-18</strain>
    </source>
</reference>
<keyword evidence="3" id="KW-0732">Signal</keyword>
<evidence type="ECO:0000313" key="5">
    <source>
        <dbReference type="EMBL" id="KJR88151.1"/>
    </source>
</evidence>
<evidence type="ECO:0000259" key="4">
    <source>
        <dbReference type="PROSITE" id="PS50941"/>
    </source>
</evidence>
<dbReference type="SUPFAM" id="SSF57016">
    <property type="entry name" value="Plant lectins/antimicrobial peptides"/>
    <property type="match status" value="1"/>
</dbReference>
<evidence type="ECO:0000256" key="1">
    <source>
        <dbReference type="ARBA" id="ARBA00022669"/>
    </source>
</evidence>
<gene>
    <name evidence="5" type="ORF">SPSK_07999</name>
</gene>
<dbReference type="EMBL" id="AXCR01000004">
    <property type="protein sequence ID" value="KJR88151.1"/>
    <property type="molecule type" value="Genomic_DNA"/>
</dbReference>
<feature type="signal peptide" evidence="3">
    <location>
        <begin position="1"/>
        <end position="26"/>
    </location>
</feature>
<accession>A0A0F2MJ02</accession>
<feature type="chain" id="PRO_5002455459" description="Chitin-binding type-1 domain-containing protein" evidence="3">
    <location>
        <begin position="27"/>
        <end position="207"/>
    </location>
</feature>
<dbReference type="GO" id="GO:0008061">
    <property type="term" value="F:chitin binding"/>
    <property type="evidence" value="ECO:0007669"/>
    <property type="project" value="UniProtKB-UniRule"/>
</dbReference>
<name>A0A0F2MJ02_SPOSC</name>
<dbReference type="KEGG" id="ssck:SPSK_07999"/>
<dbReference type="GeneID" id="27669928"/>